<feature type="compositionally biased region" description="Polar residues" evidence="1">
    <location>
        <begin position="1"/>
        <end position="10"/>
    </location>
</feature>
<keyword evidence="3" id="KW-1185">Reference proteome</keyword>
<dbReference type="EMBL" id="JAPQKH010000006">
    <property type="protein sequence ID" value="KAJ5094198.1"/>
    <property type="molecule type" value="Genomic_DNA"/>
</dbReference>
<feature type="region of interest" description="Disordered" evidence="1">
    <location>
        <begin position="1"/>
        <end position="31"/>
    </location>
</feature>
<dbReference type="AlphaFoldDB" id="A0A9W9K5T0"/>
<dbReference type="Proteomes" id="UP001149165">
    <property type="component" value="Unassembled WGS sequence"/>
</dbReference>
<gene>
    <name evidence="2" type="ORF">N7456_010059</name>
</gene>
<proteinExistence type="predicted"/>
<protein>
    <submittedName>
        <fullName evidence="2">Uncharacterized protein</fullName>
    </submittedName>
</protein>
<reference evidence="2" key="2">
    <citation type="journal article" date="2023" name="IMA Fungus">
        <title>Comparative genomic study of the Penicillium genus elucidates a diverse pangenome and 15 lateral gene transfer events.</title>
        <authorList>
            <person name="Petersen C."/>
            <person name="Sorensen T."/>
            <person name="Nielsen M.R."/>
            <person name="Sondergaard T.E."/>
            <person name="Sorensen J.L."/>
            <person name="Fitzpatrick D.A."/>
            <person name="Frisvad J.C."/>
            <person name="Nielsen K.L."/>
        </authorList>
    </citation>
    <scope>NUCLEOTIDE SEQUENCE</scope>
    <source>
        <strain evidence="2">IBT 30069</strain>
    </source>
</reference>
<organism evidence="2 3">
    <name type="scientific">Penicillium angulare</name>
    <dbReference type="NCBI Taxonomy" id="116970"/>
    <lineage>
        <taxon>Eukaryota</taxon>
        <taxon>Fungi</taxon>
        <taxon>Dikarya</taxon>
        <taxon>Ascomycota</taxon>
        <taxon>Pezizomycotina</taxon>
        <taxon>Eurotiomycetes</taxon>
        <taxon>Eurotiomycetidae</taxon>
        <taxon>Eurotiales</taxon>
        <taxon>Aspergillaceae</taxon>
        <taxon>Penicillium</taxon>
    </lineage>
</organism>
<evidence type="ECO:0000313" key="2">
    <source>
        <dbReference type="EMBL" id="KAJ5094198.1"/>
    </source>
</evidence>
<name>A0A9W9K5T0_9EURO</name>
<evidence type="ECO:0000313" key="3">
    <source>
        <dbReference type="Proteomes" id="UP001149165"/>
    </source>
</evidence>
<accession>A0A9W9K5T0</accession>
<evidence type="ECO:0000256" key="1">
    <source>
        <dbReference type="SAM" id="MobiDB-lite"/>
    </source>
</evidence>
<comment type="caution">
    <text evidence="2">The sequence shown here is derived from an EMBL/GenBank/DDBJ whole genome shotgun (WGS) entry which is preliminary data.</text>
</comment>
<reference evidence="2" key="1">
    <citation type="submission" date="2022-11" db="EMBL/GenBank/DDBJ databases">
        <authorList>
            <person name="Petersen C."/>
        </authorList>
    </citation>
    <scope>NUCLEOTIDE SEQUENCE</scope>
    <source>
        <strain evidence="2">IBT 30069</strain>
    </source>
</reference>
<sequence>MLAQHATLQPLNGHLRSKGNSPGFQTLHGAHSLGDATIRHRMRYTLGQAHPQLAHVEPR</sequence>